<organism evidence="1">
    <name type="scientific">uncultured Chloroflexia bacterium</name>
    <dbReference type="NCBI Taxonomy" id="1672391"/>
    <lineage>
        <taxon>Bacteria</taxon>
        <taxon>Bacillati</taxon>
        <taxon>Chloroflexota</taxon>
        <taxon>Chloroflexia</taxon>
        <taxon>environmental samples</taxon>
    </lineage>
</organism>
<protein>
    <recommendedName>
        <fullName evidence="2">MalT-like TPR region domain-containing protein</fullName>
    </recommendedName>
</protein>
<dbReference type="PANTHER" id="PTHR47691">
    <property type="entry name" value="REGULATOR-RELATED"/>
    <property type="match status" value="1"/>
</dbReference>
<dbReference type="AlphaFoldDB" id="A0A6J4HEC8"/>
<dbReference type="Gene3D" id="1.25.40.10">
    <property type="entry name" value="Tetratricopeptide repeat domain"/>
    <property type="match status" value="1"/>
</dbReference>
<accession>A0A6J4HEC8</accession>
<dbReference type="PANTHER" id="PTHR47691:SF3">
    <property type="entry name" value="HTH-TYPE TRANSCRIPTIONAL REGULATOR RV0890C-RELATED"/>
    <property type="match status" value="1"/>
</dbReference>
<dbReference type="SUPFAM" id="SSF48452">
    <property type="entry name" value="TPR-like"/>
    <property type="match status" value="1"/>
</dbReference>
<evidence type="ECO:0008006" key="2">
    <source>
        <dbReference type="Google" id="ProtNLM"/>
    </source>
</evidence>
<sequence>FIVALGRFWFLRGHFSGWDWWLSATLSKVTADGAGVAILKAKALLERGMLALYVGDRPRAADVGKESLSLFEAVNDQWGRAAAMVIAGAWEPNQVAQLEEAVALARQVDDAWLTAWCLQWLGQTVGRTMYDSERAEVLGAESLALAQQTGDAWLIGWALMSLGQSGRSAHDVGRADGYFRESLAHYRHMRDRLGMAWALGGLGLAALEQGKYIEARAYEEERLTIETNLGNKRGMIATLRQLSRVALESGDLEQARMLGERSLLLARQTGEVQSIAWSLLPLARLELIWGNAEGAIRLLEECLAYRLEARASGETVDALVMLAWAASGVGAYGRAREHLMEAVNVASDVGYAAGICAAIEAMAGVVAMVGQMDQAAQLMGAAAARRVTSGVGMHPSDRALTAAALTAMHNDLGTDGFETAWRVGGSLTLEDVMEMVQGIEYIERSSS</sequence>
<gene>
    <name evidence="1" type="ORF">AVDCRST_MAG93-394</name>
</gene>
<dbReference type="Pfam" id="PF13424">
    <property type="entry name" value="TPR_12"/>
    <property type="match status" value="1"/>
</dbReference>
<reference evidence="1" key="1">
    <citation type="submission" date="2020-02" db="EMBL/GenBank/DDBJ databases">
        <authorList>
            <person name="Meier V. D."/>
        </authorList>
    </citation>
    <scope>NUCLEOTIDE SEQUENCE</scope>
    <source>
        <strain evidence="1">AVDCRST_MAG93</strain>
    </source>
</reference>
<dbReference type="SMART" id="SM00028">
    <property type="entry name" value="TPR"/>
    <property type="match status" value="4"/>
</dbReference>
<evidence type="ECO:0000313" key="1">
    <source>
        <dbReference type="EMBL" id="CAA9219825.1"/>
    </source>
</evidence>
<dbReference type="InterPro" id="IPR019734">
    <property type="entry name" value="TPR_rpt"/>
</dbReference>
<dbReference type="EMBL" id="CADCTR010000129">
    <property type="protein sequence ID" value="CAA9219825.1"/>
    <property type="molecule type" value="Genomic_DNA"/>
</dbReference>
<dbReference type="InterPro" id="IPR011990">
    <property type="entry name" value="TPR-like_helical_dom_sf"/>
</dbReference>
<feature type="non-terminal residue" evidence="1">
    <location>
        <position position="1"/>
    </location>
</feature>
<proteinExistence type="predicted"/>
<name>A0A6J4HEC8_9CHLR</name>